<accession>A0A6H5GMB1</accession>
<name>A0A6H5GMB1_9HEMI</name>
<feature type="non-terminal residue" evidence="1">
    <location>
        <position position="62"/>
    </location>
</feature>
<evidence type="ECO:0000313" key="2">
    <source>
        <dbReference type="Proteomes" id="UP000479000"/>
    </source>
</evidence>
<dbReference type="EMBL" id="CADCXU010015899">
    <property type="protein sequence ID" value="CAB0005104.1"/>
    <property type="molecule type" value="Genomic_DNA"/>
</dbReference>
<protein>
    <submittedName>
        <fullName evidence="1">Uncharacterized protein</fullName>
    </submittedName>
</protein>
<dbReference type="Proteomes" id="UP000479000">
    <property type="component" value="Unassembled WGS sequence"/>
</dbReference>
<proteinExistence type="predicted"/>
<dbReference type="AlphaFoldDB" id="A0A6H5GMB1"/>
<reference evidence="1 2" key="1">
    <citation type="submission" date="2020-02" db="EMBL/GenBank/DDBJ databases">
        <authorList>
            <person name="Ferguson B K."/>
        </authorList>
    </citation>
    <scope>NUCLEOTIDE SEQUENCE [LARGE SCALE GENOMIC DNA]</scope>
</reference>
<gene>
    <name evidence="1" type="ORF">NTEN_LOCUS10581</name>
</gene>
<sequence length="62" mass="6633">MGQATGAISIKRASYTEQSSGANVRLVIPQFPIGLASFPEKFGLVISCKCCGFGNQKMKHID</sequence>
<evidence type="ECO:0000313" key="1">
    <source>
        <dbReference type="EMBL" id="CAB0005104.1"/>
    </source>
</evidence>
<organism evidence="1 2">
    <name type="scientific">Nesidiocoris tenuis</name>
    <dbReference type="NCBI Taxonomy" id="355587"/>
    <lineage>
        <taxon>Eukaryota</taxon>
        <taxon>Metazoa</taxon>
        <taxon>Ecdysozoa</taxon>
        <taxon>Arthropoda</taxon>
        <taxon>Hexapoda</taxon>
        <taxon>Insecta</taxon>
        <taxon>Pterygota</taxon>
        <taxon>Neoptera</taxon>
        <taxon>Paraneoptera</taxon>
        <taxon>Hemiptera</taxon>
        <taxon>Heteroptera</taxon>
        <taxon>Panheteroptera</taxon>
        <taxon>Cimicomorpha</taxon>
        <taxon>Miridae</taxon>
        <taxon>Dicyphina</taxon>
        <taxon>Nesidiocoris</taxon>
    </lineage>
</organism>
<keyword evidence="2" id="KW-1185">Reference proteome</keyword>